<proteinExistence type="predicted"/>
<feature type="compositionally biased region" description="Polar residues" evidence="1">
    <location>
        <begin position="158"/>
        <end position="170"/>
    </location>
</feature>
<dbReference type="InterPro" id="IPR008538">
    <property type="entry name" value="Uma2"/>
</dbReference>
<dbReference type="AlphaFoldDB" id="A0A5C4Y839"/>
<evidence type="ECO:0000313" key="4">
    <source>
        <dbReference type="Proteomes" id="UP000313988"/>
    </source>
</evidence>
<dbReference type="EMBL" id="VDMO01000007">
    <property type="protein sequence ID" value="TNM71518.1"/>
    <property type="molecule type" value="Genomic_DNA"/>
</dbReference>
<dbReference type="Gene3D" id="3.90.1570.10">
    <property type="entry name" value="tt1808, chain A"/>
    <property type="match status" value="1"/>
</dbReference>
<keyword evidence="3" id="KW-0378">Hydrolase</keyword>
<evidence type="ECO:0000313" key="3">
    <source>
        <dbReference type="EMBL" id="TNM71518.1"/>
    </source>
</evidence>
<evidence type="ECO:0000259" key="2">
    <source>
        <dbReference type="Pfam" id="PF05685"/>
    </source>
</evidence>
<dbReference type="PANTHER" id="PTHR36558:SF1">
    <property type="entry name" value="RESTRICTION ENDONUCLEASE DOMAIN-CONTAINING PROTEIN-RELATED"/>
    <property type="match status" value="1"/>
</dbReference>
<feature type="domain" description="Putative restriction endonuclease" evidence="2">
    <location>
        <begin position="15"/>
        <end position="145"/>
    </location>
</feature>
<dbReference type="InterPro" id="IPR011335">
    <property type="entry name" value="Restrct_endonuc-II-like"/>
</dbReference>
<dbReference type="Pfam" id="PF05685">
    <property type="entry name" value="Uma2"/>
    <property type="match status" value="1"/>
</dbReference>
<name>A0A5C4Y839_9DEIO</name>
<reference evidence="3 4" key="1">
    <citation type="submission" date="2019-06" db="EMBL/GenBank/DDBJ databases">
        <title>Genome sequence of Deinococcus radiopugnans ATCC 19172.</title>
        <authorList>
            <person name="Maclea K.S."/>
            <person name="Maynard C.R."/>
        </authorList>
    </citation>
    <scope>NUCLEOTIDE SEQUENCE [LARGE SCALE GENOMIC DNA]</scope>
    <source>
        <strain evidence="3 4">ATCC 19172</strain>
    </source>
</reference>
<dbReference type="SUPFAM" id="SSF52980">
    <property type="entry name" value="Restriction endonuclease-like"/>
    <property type="match status" value="1"/>
</dbReference>
<protein>
    <submittedName>
        <fullName evidence="3">Uma2 family endonuclease</fullName>
    </submittedName>
</protein>
<dbReference type="GO" id="GO:0004519">
    <property type="term" value="F:endonuclease activity"/>
    <property type="evidence" value="ECO:0007669"/>
    <property type="project" value="UniProtKB-KW"/>
</dbReference>
<evidence type="ECO:0000256" key="1">
    <source>
        <dbReference type="SAM" id="MobiDB-lite"/>
    </source>
</evidence>
<organism evidence="3 4">
    <name type="scientific">Deinococcus radiopugnans ATCC 19172</name>
    <dbReference type="NCBI Taxonomy" id="585398"/>
    <lineage>
        <taxon>Bacteria</taxon>
        <taxon>Thermotogati</taxon>
        <taxon>Deinococcota</taxon>
        <taxon>Deinococci</taxon>
        <taxon>Deinococcales</taxon>
        <taxon>Deinococcaceae</taxon>
        <taxon>Deinococcus</taxon>
    </lineage>
</organism>
<dbReference type="InterPro" id="IPR012296">
    <property type="entry name" value="Nuclease_put_TT1808"/>
</dbReference>
<dbReference type="PANTHER" id="PTHR36558">
    <property type="entry name" value="GLR1098 PROTEIN"/>
    <property type="match status" value="1"/>
</dbReference>
<keyword evidence="3" id="KW-0540">Nuclease</keyword>
<gene>
    <name evidence="3" type="ORF">FHR04_08215</name>
</gene>
<keyword evidence="3" id="KW-0255">Endonuclease</keyword>
<dbReference type="Proteomes" id="UP000313988">
    <property type="component" value="Unassembled WGS sequence"/>
</dbReference>
<dbReference type="RefSeq" id="WP_139402357.1">
    <property type="nucleotide sequence ID" value="NZ_JACHEW010000010.1"/>
</dbReference>
<dbReference type="CDD" id="cd06260">
    <property type="entry name" value="DUF820-like"/>
    <property type="match status" value="1"/>
</dbReference>
<sequence length="198" mass="21837">MHGKDTPNAQAGALSRHGLIGTNLIAALHRPALRQGCKVYASDMRVRIQARGTRYDYPDVVLTCEDMADDARDASSPCFIVEVLSQSTQVVDRGQKLSEYTALPSLQGYLMVDTATRAARLYTRQGEGWGEQYVEEAGVLRLPCVDVELTLDDVYEGTSLQPPHTPQPASDPTAPKHGLRPWIASAFVPHIRYFQIGR</sequence>
<feature type="region of interest" description="Disordered" evidence="1">
    <location>
        <begin position="156"/>
        <end position="176"/>
    </location>
</feature>
<comment type="caution">
    <text evidence="3">The sequence shown here is derived from an EMBL/GenBank/DDBJ whole genome shotgun (WGS) entry which is preliminary data.</text>
</comment>
<accession>A0A5C4Y839</accession>
<dbReference type="OrthoDB" id="26750at2"/>